<dbReference type="GO" id="GO:0005886">
    <property type="term" value="C:plasma membrane"/>
    <property type="evidence" value="ECO:0007669"/>
    <property type="project" value="UniProtKB-SubCell"/>
</dbReference>
<dbReference type="AlphaFoldDB" id="A0A3E3E1X8"/>
<dbReference type="SMART" id="SM00387">
    <property type="entry name" value="HATPase_c"/>
    <property type="match status" value="1"/>
</dbReference>
<dbReference type="InterPro" id="IPR011006">
    <property type="entry name" value="CheY-like_superfamily"/>
</dbReference>
<sequence>MLKRKFNLKKLNLGSLMRWFRLICLILIIFDISTTVGFSISSMKENSLDTIKRTESRISEYIKSVWNLGDAIAAASTTKDTSLSLRQRAQLLIPYADAYDLFMLGITNEKGILGSTLERKQITSTAMLNDEGLGDLSSRPAFKEMMATGKSVLTDTYLAGADGKTQIYTIWIPYYNGKKIAGAITVSIKFDFINNIIISNSLQDNYYFTLVDSKNNVSANPETSIVGNSLEEAYGKSKWVSISFDDLEKNLNKGKSGDYWGINNGRLEYVDYMPIEGTPWKIVMRTDFFGSFNNTFYSLAIKLAIYLSLILLFSLRKNRDIFAREKMFNMMTENVNEVFLAYNLDKKKLEYLSSNLSHVLGISSEDWLNDTKFSSPTLKELIDYMDNGKDDKLYNIERELFNPNTNETHPFRLRIYKIVEDGVKWAFMVLTDESEEQEKKKVLEEALITAEQANRAKSEFLTSMSHDIRTPMNAIVGMVNIAYSNLDDKKKVADCLDKITLSSEHLMELIQGVLDMSQIESGKLELCKENFNLTSLLKEAYEIFKGQALEKGLDLTLDMNKIKHSDVNGDMLRINQILMNLINNALKFTPAGGFVEIKAEEVYCEEEGYGIYNISVNDNGIGIAPEFIDKLFDPFERAERSTVSKIEGSGLGLSIVNRLISLMNGTIDVVSEQGKGSCFTVCLKLKFSQGNNGATLKRKETAAENISFNKYRVLLVEDNELNMEIAKELLGMVDLNIDKAWNGTEAVEKFKNSSEYYYDMIITDIQMPNMNGYEEAKTIRELDRADAHSIPIIAMTADAFQASMERAEAVGMNGYITKPVEYNNLINTLKEWLKGK</sequence>
<feature type="modified residue" description="4-aspartylphosphate" evidence="16">
    <location>
        <position position="764"/>
    </location>
</feature>
<dbReference type="SMART" id="SM00448">
    <property type="entry name" value="REC"/>
    <property type="match status" value="1"/>
</dbReference>
<comment type="caution">
    <text evidence="19">The sequence shown here is derived from an EMBL/GenBank/DDBJ whole genome shotgun (WGS) entry which is preliminary data.</text>
</comment>
<dbReference type="PANTHER" id="PTHR43047">
    <property type="entry name" value="TWO-COMPONENT HISTIDINE PROTEIN KINASE"/>
    <property type="match status" value="1"/>
</dbReference>
<dbReference type="Pfam" id="PF00072">
    <property type="entry name" value="Response_reg"/>
    <property type="match status" value="1"/>
</dbReference>
<dbReference type="Gene3D" id="3.30.565.10">
    <property type="entry name" value="Histidine kinase-like ATPase, C-terminal domain"/>
    <property type="match status" value="1"/>
</dbReference>
<evidence type="ECO:0000313" key="19">
    <source>
        <dbReference type="EMBL" id="RGD75275.1"/>
    </source>
</evidence>
<dbReference type="EMBL" id="QUSM01000002">
    <property type="protein sequence ID" value="RGD75275.1"/>
    <property type="molecule type" value="Genomic_DNA"/>
</dbReference>
<gene>
    <name evidence="19" type="ORF">DW687_02825</name>
</gene>
<dbReference type="Pfam" id="PF00512">
    <property type="entry name" value="HisKA"/>
    <property type="match status" value="1"/>
</dbReference>
<dbReference type="CDD" id="cd16922">
    <property type="entry name" value="HATPase_EvgS-ArcB-TorS-like"/>
    <property type="match status" value="1"/>
</dbReference>
<dbReference type="Gene3D" id="1.10.287.130">
    <property type="match status" value="1"/>
</dbReference>
<keyword evidence="9" id="KW-0812">Transmembrane</keyword>
<evidence type="ECO:0000256" key="5">
    <source>
        <dbReference type="ARBA" id="ARBA00018672"/>
    </source>
</evidence>
<keyword evidence="7 16" id="KW-0597">Phosphoprotein</keyword>
<protein>
    <recommendedName>
        <fullName evidence="15">Circadian input-output histidine kinase CikA</fullName>
        <ecNumber evidence="4">2.7.13.3</ecNumber>
    </recommendedName>
    <alternativeName>
        <fullName evidence="5">Stage 0 sporulation protein A homolog</fullName>
    </alternativeName>
</protein>
<dbReference type="Gene3D" id="3.30.450.20">
    <property type="entry name" value="PAS domain"/>
    <property type="match status" value="1"/>
</dbReference>
<keyword evidence="13" id="KW-0472">Membrane</keyword>
<dbReference type="SUPFAM" id="SSF55874">
    <property type="entry name" value="ATPase domain of HSP90 chaperone/DNA topoisomerase II/histidine kinase"/>
    <property type="match status" value="1"/>
</dbReference>
<dbReference type="CDD" id="cd17546">
    <property type="entry name" value="REC_hyHK_CKI1_RcsC-like"/>
    <property type="match status" value="1"/>
</dbReference>
<dbReference type="Pfam" id="PF02518">
    <property type="entry name" value="HATPase_c"/>
    <property type="match status" value="1"/>
</dbReference>
<dbReference type="PANTHER" id="PTHR43047:SF72">
    <property type="entry name" value="OSMOSENSING HISTIDINE PROTEIN KINASE SLN1"/>
    <property type="match status" value="1"/>
</dbReference>
<dbReference type="FunFam" id="3.30.565.10:FF:000010">
    <property type="entry name" value="Sensor histidine kinase RcsC"/>
    <property type="match status" value="1"/>
</dbReference>
<dbReference type="InterPro" id="IPR036890">
    <property type="entry name" value="HATPase_C_sf"/>
</dbReference>
<evidence type="ECO:0000256" key="6">
    <source>
        <dbReference type="ARBA" id="ARBA00022475"/>
    </source>
</evidence>
<evidence type="ECO:0000259" key="18">
    <source>
        <dbReference type="PROSITE" id="PS50110"/>
    </source>
</evidence>
<dbReference type="Proteomes" id="UP000261212">
    <property type="component" value="Unassembled WGS sequence"/>
</dbReference>
<dbReference type="Pfam" id="PF02743">
    <property type="entry name" value="dCache_1"/>
    <property type="match status" value="1"/>
</dbReference>
<keyword evidence="8" id="KW-0808">Transferase</keyword>
<evidence type="ECO:0000256" key="16">
    <source>
        <dbReference type="PROSITE-ProRule" id="PRU00169"/>
    </source>
</evidence>
<dbReference type="RefSeq" id="WP_117531459.1">
    <property type="nucleotide sequence ID" value="NZ_QUSM01000002.1"/>
</dbReference>
<evidence type="ECO:0000313" key="20">
    <source>
        <dbReference type="Proteomes" id="UP000261212"/>
    </source>
</evidence>
<dbReference type="PRINTS" id="PR00344">
    <property type="entry name" value="BCTRLSENSOR"/>
</dbReference>
<dbReference type="GO" id="GO:0009927">
    <property type="term" value="F:histidine phosphotransfer kinase activity"/>
    <property type="evidence" value="ECO:0007669"/>
    <property type="project" value="TreeGrafter"/>
</dbReference>
<evidence type="ECO:0000256" key="12">
    <source>
        <dbReference type="ARBA" id="ARBA00023012"/>
    </source>
</evidence>
<dbReference type="InterPro" id="IPR033479">
    <property type="entry name" value="dCache_1"/>
</dbReference>
<dbReference type="InterPro" id="IPR036097">
    <property type="entry name" value="HisK_dim/P_sf"/>
</dbReference>
<keyword evidence="10 19" id="KW-0418">Kinase</keyword>
<evidence type="ECO:0000256" key="9">
    <source>
        <dbReference type="ARBA" id="ARBA00022692"/>
    </source>
</evidence>
<proteinExistence type="inferred from homology"/>
<evidence type="ECO:0000259" key="17">
    <source>
        <dbReference type="PROSITE" id="PS50109"/>
    </source>
</evidence>
<comment type="catalytic activity">
    <reaction evidence="1">
        <text>ATP + protein L-histidine = ADP + protein N-phospho-L-histidine.</text>
        <dbReference type="EC" id="2.7.13.3"/>
    </reaction>
</comment>
<evidence type="ECO:0000256" key="13">
    <source>
        <dbReference type="ARBA" id="ARBA00023136"/>
    </source>
</evidence>
<dbReference type="PROSITE" id="PS50110">
    <property type="entry name" value="RESPONSE_REGULATORY"/>
    <property type="match status" value="1"/>
</dbReference>
<evidence type="ECO:0000256" key="10">
    <source>
        <dbReference type="ARBA" id="ARBA00022777"/>
    </source>
</evidence>
<keyword evidence="12" id="KW-0902">Two-component regulatory system</keyword>
<evidence type="ECO:0000256" key="15">
    <source>
        <dbReference type="ARBA" id="ARBA00074306"/>
    </source>
</evidence>
<evidence type="ECO:0000256" key="8">
    <source>
        <dbReference type="ARBA" id="ARBA00022679"/>
    </source>
</evidence>
<feature type="domain" description="Histidine kinase" evidence="17">
    <location>
        <begin position="463"/>
        <end position="687"/>
    </location>
</feature>
<comment type="subcellular location">
    <subcellularLocation>
        <location evidence="2">Cell membrane</location>
        <topology evidence="2">Multi-pass membrane protein</topology>
    </subcellularLocation>
</comment>
<comment type="function">
    <text evidence="14">May play the central regulatory role in sporulation. It may be an element of the effector pathway responsible for the activation of sporulation genes in response to nutritional stress. Spo0A may act in concert with spo0H (a sigma factor) to control the expression of some genes that are critical to the sporulation process.</text>
</comment>
<evidence type="ECO:0000256" key="14">
    <source>
        <dbReference type="ARBA" id="ARBA00024867"/>
    </source>
</evidence>
<name>A0A3E3E1X8_9FIRM</name>
<dbReference type="InterPro" id="IPR003661">
    <property type="entry name" value="HisK_dim/P_dom"/>
</dbReference>
<evidence type="ECO:0000256" key="11">
    <source>
        <dbReference type="ARBA" id="ARBA00022989"/>
    </source>
</evidence>
<evidence type="ECO:0000256" key="2">
    <source>
        <dbReference type="ARBA" id="ARBA00004651"/>
    </source>
</evidence>
<dbReference type="SUPFAM" id="SSF47384">
    <property type="entry name" value="Homodimeric domain of signal transducing histidine kinase"/>
    <property type="match status" value="1"/>
</dbReference>
<dbReference type="SMART" id="SM00388">
    <property type="entry name" value="HisKA"/>
    <property type="match status" value="1"/>
</dbReference>
<evidence type="ECO:0000256" key="1">
    <source>
        <dbReference type="ARBA" id="ARBA00000085"/>
    </source>
</evidence>
<feature type="domain" description="Response regulatory" evidence="18">
    <location>
        <begin position="712"/>
        <end position="833"/>
    </location>
</feature>
<organism evidence="19 20">
    <name type="scientific">Anaerofustis stercorihominis</name>
    <dbReference type="NCBI Taxonomy" id="214853"/>
    <lineage>
        <taxon>Bacteria</taxon>
        <taxon>Bacillati</taxon>
        <taxon>Bacillota</taxon>
        <taxon>Clostridia</taxon>
        <taxon>Eubacteriales</taxon>
        <taxon>Eubacteriaceae</taxon>
        <taxon>Anaerofustis</taxon>
    </lineage>
</organism>
<dbReference type="Gene3D" id="3.40.50.2300">
    <property type="match status" value="1"/>
</dbReference>
<dbReference type="InterPro" id="IPR005467">
    <property type="entry name" value="His_kinase_dom"/>
</dbReference>
<dbReference type="GO" id="GO:0000155">
    <property type="term" value="F:phosphorelay sensor kinase activity"/>
    <property type="evidence" value="ECO:0007669"/>
    <property type="project" value="InterPro"/>
</dbReference>
<reference evidence="19 20" key="1">
    <citation type="submission" date="2018-08" db="EMBL/GenBank/DDBJ databases">
        <title>A genome reference for cultivated species of the human gut microbiota.</title>
        <authorList>
            <person name="Zou Y."/>
            <person name="Xue W."/>
            <person name="Luo G."/>
        </authorList>
    </citation>
    <scope>NUCLEOTIDE SEQUENCE [LARGE SCALE GENOMIC DNA]</scope>
    <source>
        <strain evidence="19 20">AM25-6</strain>
    </source>
</reference>
<dbReference type="EC" id="2.7.13.3" evidence="4"/>
<dbReference type="InterPro" id="IPR004358">
    <property type="entry name" value="Sig_transdc_His_kin-like_C"/>
</dbReference>
<dbReference type="InterPro" id="IPR001789">
    <property type="entry name" value="Sig_transdc_resp-reg_receiver"/>
</dbReference>
<dbReference type="SUPFAM" id="SSF52172">
    <property type="entry name" value="CheY-like"/>
    <property type="match status" value="1"/>
</dbReference>
<accession>A0A3E3E1X8</accession>
<evidence type="ECO:0000256" key="7">
    <source>
        <dbReference type="ARBA" id="ARBA00022553"/>
    </source>
</evidence>
<evidence type="ECO:0000256" key="4">
    <source>
        <dbReference type="ARBA" id="ARBA00012438"/>
    </source>
</evidence>
<dbReference type="PROSITE" id="PS50109">
    <property type="entry name" value="HIS_KIN"/>
    <property type="match status" value="1"/>
</dbReference>
<keyword evidence="11" id="KW-1133">Transmembrane helix</keyword>
<keyword evidence="6" id="KW-1003">Cell membrane</keyword>
<comment type="similarity">
    <text evidence="3">In the N-terminal section; belongs to the phytochrome family.</text>
</comment>
<dbReference type="CDD" id="cd00082">
    <property type="entry name" value="HisKA"/>
    <property type="match status" value="1"/>
</dbReference>
<evidence type="ECO:0000256" key="3">
    <source>
        <dbReference type="ARBA" id="ARBA00006402"/>
    </source>
</evidence>
<dbReference type="InterPro" id="IPR003594">
    <property type="entry name" value="HATPase_dom"/>
</dbReference>